<sequence>MDSHASPNLNQAFIDRNNHITRHTYGQSLALEDGVDTFIPYKPKRPNLVTIWTPEDDRLLIKLVKKYGEKNWMIIANRLKKRTSRQCRERWINYLRPNIKRDAWTDQEERIIILAHQELGNKWVEIAKRLPGRTENGLKNHWNSTKRKLYSGRPWWSTLAKKTPLQEYIKCLEDPSSDVESVVAALTQNQENGSNDCSMASVNYTSMPAVGPRRCSDSHMSLQDHGTQSSLSQNSIRNLTQSSAPAAPMTPMSMPTFADRAARDCPSDFSALDLQSTLWQSYSKSSQSPVMAAAMAATPISNWNGGCNSGSVVTLPSSYLPNNTGSLTQPLAASGSIMAAPNGNWESRFNYVSGAPMNLTSMPAIELGNGKGTDLQSSCVRNQLSVMVTSAMTALTENRDNGSNNGLVIPNTLTSMPDSVVEVGTGLSSTNSASSLLENNFRSLGQPFVAATPIGDQESGWNINNVDNDLDFITNFDFNNMPDFWSTEVLPNRNEDTDGTRTDSIRQQVLAWTSVFVKEPTGNPESGWNSGLMAPTTLTSMPHIGPNMGEDDVTDLFTYGSPRSHLQNNLGSLDQPAALVAPIGSQETGCNNGSMATTTAMSVPATEHYFDKDHLNSIASLELDNSFNFVSAEMLADSNDGISFANTNSIRQQVQASASSVMGVTAGNHESGCLMAPMALASMPTTEFNMAEKDVTNLFASESTSSLWQNKSRSLDQPSTMAAPNGNQESEYNNRSMASTTITSILATEPGMHENDDMPDYMIAKVSSDKNEDFSCTNIDQPRKDPLAEKGCGMVVESSTIDWGLDDLPDYIFMEVLPDGDNDSSNTYTNQPHRGPLTEEGCEVEMEMLLQGDDEINCTNVEQSIGGPSIENSCGMEMVGSSNVANRACDDLPYMVTEVLPQRDNFSWTNTDQPREDASEKGSGMQMVGNNAAEKMACENEKRNLNQRDIDLLEMVSFNKFNTWGSMI</sequence>
<dbReference type="PROSITE" id="PS50090">
    <property type="entry name" value="MYB_LIKE"/>
    <property type="match status" value="2"/>
</dbReference>
<dbReference type="Proteomes" id="UP000228380">
    <property type="component" value="Unplaced"/>
</dbReference>
<dbReference type="GO" id="GO:0000978">
    <property type="term" value="F:RNA polymerase II cis-regulatory region sequence-specific DNA binding"/>
    <property type="evidence" value="ECO:0007669"/>
    <property type="project" value="TreeGrafter"/>
</dbReference>
<proteinExistence type="predicted"/>
<feature type="domain" description="Myb-like" evidence="4">
    <location>
        <begin position="52"/>
        <end position="95"/>
    </location>
</feature>
<evidence type="ECO:0000256" key="2">
    <source>
        <dbReference type="ARBA" id="ARBA00023125"/>
    </source>
</evidence>
<keyword evidence="1" id="KW-0677">Repeat</keyword>
<keyword evidence="6" id="KW-1185">Reference proteome</keyword>
<evidence type="ECO:0000313" key="7">
    <source>
        <dbReference type="RefSeq" id="XP_008775126.3"/>
    </source>
</evidence>
<dbReference type="Pfam" id="PF13921">
    <property type="entry name" value="Myb_DNA-bind_6"/>
    <property type="match status" value="1"/>
</dbReference>
<evidence type="ECO:0000259" key="5">
    <source>
        <dbReference type="PROSITE" id="PS51294"/>
    </source>
</evidence>
<feature type="compositionally biased region" description="Polar residues" evidence="3">
    <location>
        <begin position="218"/>
        <end position="233"/>
    </location>
</feature>
<dbReference type="CDD" id="cd00167">
    <property type="entry name" value="SANT"/>
    <property type="match status" value="2"/>
</dbReference>
<dbReference type="InterPro" id="IPR001005">
    <property type="entry name" value="SANT/Myb"/>
</dbReference>
<evidence type="ECO:0000256" key="1">
    <source>
        <dbReference type="ARBA" id="ARBA00022737"/>
    </source>
</evidence>
<dbReference type="AlphaFoldDB" id="A0A8B7BEI7"/>
<dbReference type="PANTHER" id="PTHR45614">
    <property type="entry name" value="MYB PROTEIN-RELATED"/>
    <property type="match status" value="1"/>
</dbReference>
<gene>
    <name evidence="7" type="primary">LOC103695542</name>
</gene>
<dbReference type="InterPro" id="IPR009057">
    <property type="entry name" value="Homeodomain-like_sf"/>
</dbReference>
<evidence type="ECO:0000259" key="4">
    <source>
        <dbReference type="PROSITE" id="PS50090"/>
    </source>
</evidence>
<dbReference type="SUPFAM" id="SSF46689">
    <property type="entry name" value="Homeodomain-like"/>
    <property type="match status" value="1"/>
</dbReference>
<protein>
    <submittedName>
        <fullName evidence="7">Uncharacterized protein LOC103695542</fullName>
    </submittedName>
</protein>
<organism evidence="6 7">
    <name type="scientific">Phoenix dactylifera</name>
    <name type="common">Date palm</name>
    <dbReference type="NCBI Taxonomy" id="42345"/>
    <lineage>
        <taxon>Eukaryota</taxon>
        <taxon>Viridiplantae</taxon>
        <taxon>Streptophyta</taxon>
        <taxon>Embryophyta</taxon>
        <taxon>Tracheophyta</taxon>
        <taxon>Spermatophyta</taxon>
        <taxon>Magnoliopsida</taxon>
        <taxon>Liliopsida</taxon>
        <taxon>Arecaceae</taxon>
        <taxon>Coryphoideae</taxon>
        <taxon>Phoeniceae</taxon>
        <taxon>Phoenix</taxon>
    </lineage>
</organism>
<dbReference type="Gene3D" id="1.10.10.60">
    <property type="entry name" value="Homeodomain-like"/>
    <property type="match status" value="2"/>
</dbReference>
<reference evidence="7" key="1">
    <citation type="submission" date="2025-08" db="UniProtKB">
        <authorList>
            <consortium name="RefSeq"/>
        </authorList>
    </citation>
    <scope>IDENTIFICATION</scope>
    <source>
        <tissue evidence="7">Young leaves</tissue>
    </source>
</reference>
<dbReference type="RefSeq" id="XP_008775126.3">
    <property type="nucleotide sequence ID" value="XM_008776904.4"/>
</dbReference>
<dbReference type="OrthoDB" id="2143914at2759"/>
<dbReference type="PANTHER" id="PTHR45614:SF285">
    <property type="entry name" value="TRANSCRIPTION FACTOR MYB98"/>
    <property type="match status" value="1"/>
</dbReference>
<evidence type="ECO:0000313" key="6">
    <source>
        <dbReference type="Proteomes" id="UP000228380"/>
    </source>
</evidence>
<dbReference type="InterPro" id="IPR050560">
    <property type="entry name" value="MYB_TF"/>
</dbReference>
<dbReference type="SMART" id="SM00717">
    <property type="entry name" value="SANT"/>
    <property type="match status" value="2"/>
</dbReference>
<feature type="domain" description="HTH myb-type" evidence="5">
    <location>
        <begin position="52"/>
        <end position="99"/>
    </location>
</feature>
<dbReference type="GO" id="GO:0005634">
    <property type="term" value="C:nucleus"/>
    <property type="evidence" value="ECO:0007669"/>
    <property type="project" value="TreeGrafter"/>
</dbReference>
<name>A0A8B7BEI7_PHODC</name>
<feature type="domain" description="HTH myb-type" evidence="5">
    <location>
        <begin position="100"/>
        <end position="150"/>
    </location>
</feature>
<keyword evidence="2" id="KW-0238">DNA-binding</keyword>
<dbReference type="KEGG" id="pda:103695542"/>
<dbReference type="InterPro" id="IPR017930">
    <property type="entry name" value="Myb_dom"/>
</dbReference>
<dbReference type="GO" id="GO:0000981">
    <property type="term" value="F:DNA-binding transcription factor activity, RNA polymerase II-specific"/>
    <property type="evidence" value="ECO:0007669"/>
    <property type="project" value="TreeGrafter"/>
</dbReference>
<feature type="region of interest" description="Disordered" evidence="3">
    <location>
        <begin position="905"/>
        <end position="925"/>
    </location>
</feature>
<accession>A0A8B7BEI7</accession>
<dbReference type="GeneID" id="103695542"/>
<feature type="region of interest" description="Disordered" evidence="3">
    <location>
        <begin position="213"/>
        <end position="233"/>
    </location>
</feature>
<feature type="domain" description="Myb-like" evidence="4">
    <location>
        <begin position="96"/>
        <end position="146"/>
    </location>
</feature>
<dbReference type="PROSITE" id="PS51294">
    <property type="entry name" value="HTH_MYB"/>
    <property type="match status" value="2"/>
</dbReference>
<evidence type="ECO:0000256" key="3">
    <source>
        <dbReference type="SAM" id="MobiDB-lite"/>
    </source>
</evidence>
<dbReference type="FunFam" id="1.10.10.60:FF:000010">
    <property type="entry name" value="Transcriptional activator Myb isoform A"/>
    <property type="match status" value="1"/>
</dbReference>
<feature type="region of interest" description="Disordered" evidence="3">
    <location>
        <begin position="709"/>
        <end position="732"/>
    </location>
</feature>